<sequence length="180" mass="20851">MDLYSSIIVFLNLIMSLVFKVALAFLVIAVFDFGFQWWEYERQIKMSKHEMKEEYKQMEGDPQIKGKIRNLQIKMAMARMMQEVPSADVVIKNPTHCAVALKYDSEKSSAPVLIAKGQDYMALRIIKMAEENDVVVIENKPLARAIYATTDLNREIPQEFYGTIAEILVYVYKLKQKMLL</sequence>
<dbReference type="EMBL" id="VSSQ01101024">
    <property type="protein sequence ID" value="MPN42950.1"/>
    <property type="molecule type" value="Genomic_DNA"/>
</dbReference>
<dbReference type="AlphaFoldDB" id="A0A645HVR7"/>
<keyword evidence="10" id="KW-0969">Cilium</keyword>
<evidence type="ECO:0000256" key="5">
    <source>
        <dbReference type="ARBA" id="ARBA00022795"/>
    </source>
</evidence>
<dbReference type="GO" id="GO:0044781">
    <property type="term" value="P:bacterial-type flagellum organization"/>
    <property type="evidence" value="ECO:0007669"/>
    <property type="project" value="UniProtKB-KW"/>
</dbReference>
<evidence type="ECO:0000256" key="1">
    <source>
        <dbReference type="ARBA" id="ARBA00004651"/>
    </source>
</evidence>
<dbReference type="SUPFAM" id="SSF160544">
    <property type="entry name" value="EscU C-terminal domain-like"/>
    <property type="match status" value="1"/>
</dbReference>
<dbReference type="Gene3D" id="6.10.250.2080">
    <property type="match status" value="1"/>
</dbReference>
<organism evidence="10">
    <name type="scientific">bioreactor metagenome</name>
    <dbReference type="NCBI Taxonomy" id="1076179"/>
    <lineage>
        <taxon>unclassified sequences</taxon>
        <taxon>metagenomes</taxon>
        <taxon>ecological metagenomes</taxon>
    </lineage>
</organism>
<keyword evidence="6" id="KW-0653">Protein transport</keyword>
<comment type="subcellular location">
    <subcellularLocation>
        <location evidence="1">Cell membrane</location>
        <topology evidence="1">Multi-pass membrane protein</topology>
    </subcellularLocation>
</comment>
<dbReference type="InterPro" id="IPR029025">
    <property type="entry name" value="T3SS_substrate_exporter_C"/>
</dbReference>
<evidence type="ECO:0000256" key="6">
    <source>
        <dbReference type="ARBA" id="ARBA00022927"/>
    </source>
</evidence>
<reference evidence="10" key="1">
    <citation type="submission" date="2019-08" db="EMBL/GenBank/DDBJ databases">
        <authorList>
            <person name="Kucharzyk K."/>
            <person name="Murdoch R.W."/>
            <person name="Higgins S."/>
            <person name="Loffler F."/>
        </authorList>
    </citation>
    <scope>NUCLEOTIDE SEQUENCE</scope>
</reference>
<proteinExistence type="predicted"/>
<keyword evidence="4 9" id="KW-0812">Transmembrane</keyword>
<gene>
    <name evidence="10" type="primary">flhB_24</name>
    <name evidence="10" type="ORF">SDC9_190508</name>
</gene>
<keyword evidence="3" id="KW-1003">Cell membrane</keyword>
<dbReference type="FunFam" id="3.40.1690.10:FF:000001">
    <property type="entry name" value="Flagellar biosynthetic protein FlhB"/>
    <property type="match status" value="1"/>
</dbReference>
<accession>A0A645HVR7</accession>
<evidence type="ECO:0000256" key="3">
    <source>
        <dbReference type="ARBA" id="ARBA00022475"/>
    </source>
</evidence>
<evidence type="ECO:0000256" key="7">
    <source>
        <dbReference type="ARBA" id="ARBA00022989"/>
    </source>
</evidence>
<comment type="caution">
    <text evidence="10">The sequence shown here is derived from an EMBL/GenBank/DDBJ whole genome shotgun (WGS) entry which is preliminary data.</text>
</comment>
<evidence type="ECO:0000256" key="9">
    <source>
        <dbReference type="SAM" id="Phobius"/>
    </source>
</evidence>
<dbReference type="GO" id="GO:0005886">
    <property type="term" value="C:plasma membrane"/>
    <property type="evidence" value="ECO:0007669"/>
    <property type="project" value="UniProtKB-SubCell"/>
</dbReference>
<keyword evidence="10" id="KW-0282">Flagellum</keyword>
<evidence type="ECO:0000256" key="4">
    <source>
        <dbReference type="ARBA" id="ARBA00022692"/>
    </source>
</evidence>
<protein>
    <submittedName>
        <fullName evidence="10">Flagellar biosynthetic protein FlhB</fullName>
    </submittedName>
</protein>
<keyword evidence="8 9" id="KW-0472">Membrane</keyword>
<dbReference type="PANTHER" id="PTHR30531">
    <property type="entry name" value="FLAGELLAR BIOSYNTHETIC PROTEIN FLHB"/>
    <property type="match status" value="1"/>
</dbReference>
<feature type="transmembrane region" description="Helical" evidence="9">
    <location>
        <begin position="6"/>
        <end position="35"/>
    </location>
</feature>
<dbReference type="InterPro" id="IPR006135">
    <property type="entry name" value="T3SS_substrate_exporter"/>
</dbReference>
<keyword evidence="2" id="KW-0813">Transport</keyword>
<dbReference type="PRINTS" id="PR00950">
    <property type="entry name" value="TYPE3IMSPROT"/>
</dbReference>
<dbReference type="PANTHER" id="PTHR30531:SF12">
    <property type="entry name" value="FLAGELLAR BIOSYNTHETIC PROTEIN FLHB"/>
    <property type="match status" value="1"/>
</dbReference>
<dbReference type="GO" id="GO:0009306">
    <property type="term" value="P:protein secretion"/>
    <property type="evidence" value="ECO:0007669"/>
    <property type="project" value="InterPro"/>
</dbReference>
<name>A0A645HVR7_9ZZZZ</name>
<evidence type="ECO:0000256" key="8">
    <source>
        <dbReference type="ARBA" id="ARBA00023136"/>
    </source>
</evidence>
<keyword evidence="10" id="KW-0966">Cell projection</keyword>
<evidence type="ECO:0000313" key="10">
    <source>
        <dbReference type="EMBL" id="MPN42950.1"/>
    </source>
</evidence>
<dbReference type="Gene3D" id="3.40.1690.10">
    <property type="entry name" value="secretion proteins EscU"/>
    <property type="match status" value="1"/>
</dbReference>
<keyword evidence="5" id="KW-1005">Bacterial flagellum biogenesis</keyword>
<dbReference type="Pfam" id="PF01312">
    <property type="entry name" value="Bac_export_2"/>
    <property type="match status" value="1"/>
</dbReference>
<evidence type="ECO:0000256" key="2">
    <source>
        <dbReference type="ARBA" id="ARBA00022448"/>
    </source>
</evidence>
<keyword evidence="7 9" id="KW-1133">Transmembrane helix</keyword>